<dbReference type="InterPro" id="IPR000801">
    <property type="entry name" value="Esterase-like"/>
</dbReference>
<feature type="signal peptide" evidence="1">
    <location>
        <begin position="1"/>
        <end position="23"/>
    </location>
</feature>
<dbReference type="Gene3D" id="3.40.50.1820">
    <property type="entry name" value="alpha/beta hydrolase"/>
    <property type="match status" value="1"/>
</dbReference>
<organism evidence="2 3">
    <name type="scientific">Caulobacter segnis</name>
    <dbReference type="NCBI Taxonomy" id="88688"/>
    <lineage>
        <taxon>Bacteria</taxon>
        <taxon>Pseudomonadati</taxon>
        <taxon>Pseudomonadota</taxon>
        <taxon>Alphaproteobacteria</taxon>
        <taxon>Caulobacterales</taxon>
        <taxon>Caulobacteraceae</taxon>
        <taxon>Caulobacter</taxon>
    </lineage>
</organism>
<sequence length="347" mass="38145">MPRVLGLLLATLIVLASAPAARAEIRDFTIASKAFDGAKIGISGQRRVRVYLPDSYEASGRRYPVIYFLHNAFDDEKSAFDRDGFGRLMDQAIAARAIPPVVVVAADFSTPLGSSIYASSPVTGRWDDFLAVELVGWTDRTFRTLARRESRGLAGDRMGGHGALAMGMRHADVFGAVYALHPIGAGMGMQPMWTRPNLELLQNAKSLDDLKGDGFSQLFTAIYQAHLPNADKPPLYVDLPARKVGDKVVVDARLTAQLIESFALDHQVLRHADDLKTLRGLKFDWGRNDTVVDHVVSLQAFSRLLTELGVPHEAEEYVGGWGDRTWGETGRVYTAMLPFFARTLASK</sequence>
<protein>
    <submittedName>
        <fullName evidence="2">Esterase family protein</fullName>
    </submittedName>
</protein>
<dbReference type="Pfam" id="PF00756">
    <property type="entry name" value="Esterase"/>
    <property type="match status" value="1"/>
</dbReference>
<evidence type="ECO:0000256" key="1">
    <source>
        <dbReference type="SAM" id="SignalP"/>
    </source>
</evidence>
<dbReference type="EMBL" id="CP096040">
    <property type="protein sequence ID" value="USQ98379.1"/>
    <property type="molecule type" value="Genomic_DNA"/>
</dbReference>
<feature type="chain" id="PRO_5046132591" evidence="1">
    <location>
        <begin position="24"/>
        <end position="347"/>
    </location>
</feature>
<keyword evidence="3" id="KW-1185">Reference proteome</keyword>
<dbReference type="InterPro" id="IPR029058">
    <property type="entry name" value="AB_hydrolase_fold"/>
</dbReference>
<name>A0ABY5A1B2_9CAUL</name>
<evidence type="ECO:0000313" key="2">
    <source>
        <dbReference type="EMBL" id="USQ98379.1"/>
    </source>
</evidence>
<dbReference type="Proteomes" id="UP001057520">
    <property type="component" value="Chromosome"/>
</dbReference>
<gene>
    <name evidence="2" type="ORF">MZV50_12880</name>
</gene>
<dbReference type="PANTHER" id="PTHR48098">
    <property type="entry name" value="ENTEROCHELIN ESTERASE-RELATED"/>
    <property type="match status" value="1"/>
</dbReference>
<dbReference type="SUPFAM" id="SSF53474">
    <property type="entry name" value="alpha/beta-Hydrolases"/>
    <property type="match status" value="1"/>
</dbReference>
<reference evidence="2 3" key="1">
    <citation type="submission" date="2022-04" db="EMBL/GenBank/DDBJ databases">
        <title>Genome sequence of soybean root-associated Caulobacter segnis RL271.</title>
        <authorList>
            <person name="Longley R."/>
            <person name="Bonito G."/>
            <person name="Trigodet F."/>
            <person name="Crosson S."/>
            <person name="Fiebig A."/>
        </authorList>
    </citation>
    <scope>NUCLEOTIDE SEQUENCE [LARGE SCALE GENOMIC DNA]</scope>
    <source>
        <strain evidence="2 3">RL271</strain>
    </source>
</reference>
<accession>A0ABY5A1B2</accession>
<dbReference type="PANTHER" id="PTHR48098:SF1">
    <property type="entry name" value="DIACYLGLYCEROL ACYLTRANSFERASE_MYCOLYLTRANSFERASE AG85A"/>
    <property type="match status" value="1"/>
</dbReference>
<evidence type="ECO:0000313" key="3">
    <source>
        <dbReference type="Proteomes" id="UP001057520"/>
    </source>
</evidence>
<proteinExistence type="predicted"/>
<dbReference type="InterPro" id="IPR050583">
    <property type="entry name" value="Mycobacterial_A85_antigen"/>
</dbReference>
<keyword evidence="1" id="KW-0732">Signal</keyword>